<proteinExistence type="predicted"/>
<accession>A0ABN2MYN4</accession>
<keyword evidence="1" id="KW-1133">Transmembrane helix</keyword>
<feature type="transmembrane region" description="Helical" evidence="1">
    <location>
        <begin position="133"/>
        <end position="152"/>
    </location>
</feature>
<feature type="transmembrane region" description="Helical" evidence="1">
    <location>
        <begin position="355"/>
        <end position="372"/>
    </location>
</feature>
<feature type="transmembrane region" description="Helical" evidence="1">
    <location>
        <begin position="6"/>
        <end position="26"/>
    </location>
</feature>
<gene>
    <name evidence="3" type="ORF">GCM10009836_25040</name>
</gene>
<feature type="transmembrane region" description="Helical" evidence="1">
    <location>
        <begin position="157"/>
        <end position="176"/>
    </location>
</feature>
<keyword evidence="1" id="KW-0472">Membrane</keyword>
<dbReference type="Proteomes" id="UP001500449">
    <property type="component" value="Unassembled WGS sequence"/>
</dbReference>
<keyword evidence="1" id="KW-0812">Transmembrane</keyword>
<reference evidence="3 4" key="1">
    <citation type="journal article" date="2019" name="Int. J. Syst. Evol. Microbiol.">
        <title>The Global Catalogue of Microorganisms (GCM) 10K type strain sequencing project: providing services to taxonomists for standard genome sequencing and annotation.</title>
        <authorList>
            <consortium name="The Broad Institute Genomics Platform"/>
            <consortium name="The Broad Institute Genome Sequencing Center for Infectious Disease"/>
            <person name="Wu L."/>
            <person name="Ma J."/>
        </authorList>
    </citation>
    <scope>NUCLEOTIDE SEQUENCE [LARGE SCALE GENOMIC DNA]</scope>
    <source>
        <strain evidence="3 4">JCM 16009</strain>
    </source>
</reference>
<feature type="transmembrane region" description="Helical" evidence="1">
    <location>
        <begin position="38"/>
        <end position="62"/>
    </location>
</feature>
<evidence type="ECO:0000313" key="4">
    <source>
        <dbReference type="Proteomes" id="UP001500449"/>
    </source>
</evidence>
<protein>
    <recommendedName>
        <fullName evidence="2">DUF112 domain-containing protein</fullName>
    </recommendedName>
</protein>
<evidence type="ECO:0000313" key="3">
    <source>
        <dbReference type="EMBL" id="GAA1844586.1"/>
    </source>
</evidence>
<keyword evidence="4" id="KW-1185">Reference proteome</keyword>
<sequence>MDPLTILVVLGFCVLGTLAFTLIGLVSGTDETATIAPLTLLVVLLGAPAPAVFGFFMSAMVAKHITHAIPTALLGIPGDTMAIPLMREANPMRGLGAPHVALCKMVSASVVAVFVSLPLSVLFAVILSPLGSVISAAAPWIFLSASVLIAYFSPGRWASVVAIVPFVFLVAALQAFSTAHGLKPSVSYSLGVTAGPLIIDLLRSLSPRERRSMSRTEHRRVSMAPDVKSWSGFMPNPFKVLDPGQTRTTVTAAAVTSATFVFSPVATTVAVGEYVGARTKHAYRRLTSVLAVRNGVTESTYIAEVLIPLIAFGLPLSPVAIGPAAPLFNAPPRFTVDPRTGEVNNLHTMLSVPEFLFFGLAAALIAVLIAPTPSP</sequence>
<organism evidence="3 4">
    <name type="scientific">Pseudonocardia ailaonensis</name>
    <dbReference type="NCBI Taxonomy" id="367279"/>
    <lineage>
        <taxon>Bacteria</taxon>
        <taxon>Bacillati</taxon>
        <taxon>Actinomycetota</taxon>
        <taxon>Actinomycetes</taxon>
        <taxon>Pseudonocardiales</taxon>
        <taxon>Pseudonocardiaceae</taxon>
        <taxon>Pseudonocardia</taxon>
    </lineage>
</organism>
<name>A0ABN2MYN4_9PSEU</name>
<evidence type="ECO:0000256" key="1">
    <source>
        <dbReference type="SAM" id="Phobius"/>
    </source>
</evidence>
<feature type="domain" description="DUF112" evidence="2">
    <location>
        <begin position="10"/>
        <end position="320"/>
    </location>
</feature>
<dbReference type="InterPro" id="IPR002823">
    <property type="entry name" value="DUF112_TM"/>
</dbReference>
<dbReference type="EMBL" id="BAAAQK010000005">
    <property type="protein sequence ID" value="GAA1844586.1"/>
    <property type="molecule type" value="Genomic_DNA"/>
</dbReference>
<feature type="transmembrane region" description="Helical" evidence="1">
    <location>
        <begin position="106"/>
        <end position="127"/>
    </location>
</feature>
<dbReference type="RefSeq" id="WP_344415736.1">
    <property type="nucleotide sequence ID" value="NZ_BAAAQK010000005.1"/>
</dbReference>
<comment type="caution">
    <text evidence="3">The sequence shown here is derived from an EMBL/GenBank/DDBJ whole genome shotgun (WGS) entry which is preliminary data.</text>
</comment>
<dbReference type="Pfam" id="PF01970">
    <property type="entry name" value="TctA"/>
    <property type="match status" value="1"/>
</dbReference>
<evidence type="ECO:0000259" key="2">
    <source>
        <dbReference type="Pfam" id="PF01970"/>
    </source>
</evidence>